<evidence type="ECO:0000313" key="3">
    <source>
        <dbReference type="Proteomes" id="UP000504617"/>
    </source>
</evidence>
<protein>
    <submittedName>
        <fullName evidence="4">Mirror-image polydactyly gene 1 protein</fullName>
    </submittedName>
</protein>
<dbReference type="RefSeq" id="XP_013909482.1">
    <property type="nucleotide sequence ID" value="XM_014054007.1"/>
</dbReference>
<dbReference type="InterPro" id="IPR026175">
    <property type="entry name" value="MIPOL1"/>
</dbReference>
<dbReference type="AlphaFoldDB" id="A0A6I9X6L2"/>
<dbReference type="PANTHER" id="PTHR22089">
    <property type="entry name" value="MIRROR-IMAGE POLYDACTYLY GENE 1 PROTEIN"/>
    <property type="match status" value="1"/>
</dbReference>
<dbReference type="KEGG" id="tsr:106539247"/>
<dbReference type="CTD" id="145282"/>
<evidence type="ECO:0000313" key="4">
    <source>
        <dbReference type="RefSeq" id="XP_013909482.1"/>
    </source>
</evidence>
<gene>
    <name evidence="4" type="primary">MIPOL1</name>
</gene>
<feature type="coiled-coil region" evidence="1">
    <location>
        <begin position="143"/>
        <end position="184"/>
    </location>
</feature>
<evidence type="ECO:0000256" key="2">
    <source>
        <dbReference type="SAM" id="MobiDB-lite"/>
    </source>
</evidence>
<sequence>MRRGVSGTFNMEQNSEQKKDASFSDCLNFPSSPARLQPRRHSAIWTNKELVNCADQPITNLNVIQTEYAKTLHLKNIAVLDNDERIRHASVVTTLNQSLIPSSRVHLEEAQRKKSKMKYCSKKSQFSTSTEKQEGKVNSVTANLDKEKNIAFLLNELDVLRANNKKLQDQLFEKDKELKTLKLDLELQESIAEAKIAEKAAALVEEIHSAQHAHDEAIMARLKLASEERNDACKQVRQLEQPLKTLENINPEENDMTLQELLNRINNADTGMAIWRTGTIIVDRIYRTQKQKKKITAEEINALIEERDAALAQT</sequence>
<organism evidence="3 4">
    <name type="scientific">Thamnophis sirtalis</name>
    <dbReference type="NCBI Taxonomy" id="35019"/>
    <lineage>
        <taxon>Eukaryota</taxon>
        <taxon>Metazoa</taxon>
        <taxon>Chordata</taxon>
        <taxon>Craniata</taxon>
        <taxon>Vertebrata</taxon>
        <taxon>Euteleostomi</taxon>
        <taxon>Lepidosauria</taxon>
        <taxon>Squamata</taxon>
        <taxon>Bifurcata</taxon>
        <taxon>Unidentata</taxon>
        <taxon>Episquamata</taxon>
        <taxon>Toxicofera</taxon>
        <taxon>Serpentes</taxon>
        <taxon>Colubroidea</taxon>
        <taxon>Colubridae</taxon>
        <taxon>Natricinae</taxon>
        <taxon>Thamnophis</taxon>
    </lineage>
</organism>
<feature type="region of interest" description="Disordered" evidence="2">
    <location>
        <begin position="1"/>
        <end position="24"/>
    </location>
</feature>
<accession>A0A6I9X6L2</accession>
<evidence type="ECO:0000256" key="1">
    <source>
        <dbReference type="SAM" id="Coils"/>
    </source>
</evidence>
<name>A0A6I9X6L2_9SAUR</name>
<proteinExistence type="predicted"/>
<reference evidence="4" key="1">
    <citation type="submission" date="2025-08" db="UniProtKB">
        <authorList>
            <consortium name="RefSeq"/>
        </authorList>
    </citation>
    <scope>IDENTIFICATION</scope>
    <source>
        <tissue evidence="4">Skeletal muscle</tissue>
    </source>
</reference>
<keyword evidence="3" id="KW-1185">Reference proteome</keyword>
<keyword evidence="1" id="KW-0175">Coiled coil</keyword>
<dbReference type="PANTHER" id="PTHR22089:SF2">
    <property type="entry name" value="MIRROR-IMAGE POLYDACTYLY GENE 1 PROTEIN"/>
    <property type="match status" value="1"/>
</dbReference>
<dbReference type="OrthoDB" id="6426880at2759"/>
<dbReference type="GeneID" id="106539247"/>
<dbReference type="Proteomes" id="UP000504617">
    <property type="component" value="Unplaced"/>
</dbReference>